<dbReference type="NCBIfam" id="NF001696">
    <property type="entry name" value="PRK00451.1"/>
    <property type="match status" value="1"/>
</dbReference>
<dbReference type="KEGG" id="dmm:dnm_049830"/>
<reference evidence="6" key="1">
    <citation type="journal article" date="2021" name="Microb. Physiol.">
        <title>Proteogenomic Insights into the Physiology of Marine, Sulfate-Reducing, Filamentous Desulfonema limicola and Desulfonema magnum.</title>
        <authorList>
            <person name="Schnaars V."/>
            <person name="Wohlbrand L."/>
            <person name="Scheve S."/>
            <person name="Hinrichs C."/>
            <person name="Reinhardt R."/>
            <person name="Rabus R."/>
        </authorList>
    </citation>
    <scope>NUCLEOTIDE SEQUENCE</scope>
    <source>
        <strain evidence="6">4be13</strain>
    </source>
</reference>
<dbReference type="AlphaFoldDB" id="A0A975BNT3"/>
<evidence type="ECO:0000313" key="7">
    <source>
        <dbReference type="Proteomes" id="UP000663722"/>
    </source>
</evidence>
<dbReference type="Proteomes" id="UP000663722">
    <property type="component" value="Chromosome"/>
</dbReference>
<dbReference type="PANTHER" id="PTHR42806">
    <property type="entry name" value="GLYCINE CLEAVAGE SYSTEM P-PROTEIN"/>
    <property type="match status" value="1"/>
</dbReference>
<dbReference type="EC" id="1.4.4.2" evidence="4"/>
<evidence type="ECO:0000259" key="5">
    <source>
        <dbReference type="Pfam" id="PF02347"/>
    </source>
</evidence>
<organism evidence="6 7">
    <name type="scientific">Desulfonema magnum</name>
    <dbReference type="NCBI Taxonomy" id="45655"/>
    <lineage>
        <taxon>Bacteria</taxon>
        <taxon>Pseudomonadati</taxon>
        <taxon>Thermodesulfobacteriota</taxon>
        <taxon>Desulfobacteria</taxon>
        <taxon>Desulfobacterales</taxon>
        <taxon>Desulfococcaceae</taxon>
        <taxon>Desulfonema</taxon>
    </lineage>
</organism>
<evidence type="ECO:0000256" key="4">
    <source>
        <dbReference type="HAMAP-Rule" id="MF_00712"/>
    </source>
</evidence>
<accession>A0A975BNT3</accession>
<dbReference type="InterPro" id="IPR020581">
    <property type="entry name" value="GDC_P"/>
</dbReference>
<dbReference type="GO" id="GO:0009116">
    <property type="term" value="P:nucleoside metabolic process"/>
    <property type="evidence" value="ECO:0007669"/>
    <property type="project" value="InterPro"/>
</dbReference>
<dbReference type="PANTHER" id="PTHR42806:SF1">
    <property type="entry name" value="GLYCINE DEHYDROGENASE (DECARBOXYLATING)"/>
    <property type="match status" value="1"/>
</dbReference>
<feature type="domain" description="Glycine cleavage system P-protein N-terminal" evidence="5">
    <location>
        <begin position="1"/>
        <end position="439"/>
    </location>
</feature>
<comment type="similarity">
    <text evidence="4">Belongs to the GcvP family. N-terminal subunit subfamily.</text>
</comment>
<protein>
    <recommendedName>
        <fullName evidence="4">Probable glycine dehydrogenase (decarboxylating) subunit 1</fullName>
        <ecNumber evidence="4">1.4.4.2</ecNumber>
    </recommendedName>
    <alternativeName>
        <fullName evidence="4">Glycine cleavage system P-protein subunit 1</fullName>
    </alternativeName>
    <alternativeName>
        <fullName evidence="4">Glycine decarboxylase subunit 1</fullName>
    </alternativeName>
    <alternativeName>
        <fullName evidence="4">Glycine dehydrogenase (aminomethyl-transferring) subunit 1</fullName>
    </alternativeName>
</protein>
<sequence length="446" mass="49328">MRYLPHTEDDIASMLKEVGAKSLEDIFSAIPEDCRRKNALSLPEPLTEWELNDHMGNLAHIMAVSPEYKVFMGAGSYEHYIPASVSYLLGRSEFSTAYTPYQPEISQGTLQAIYEYQTLACLLLGMEVANASMYDGASALAEALLMAIRISRRQKKVAVSSLIHPLYRRVVQTYFAPTDYEIVELPYLKNGRTDISNLANMNDLAAVAVQSPNFFGCVEDLKIIGEHAHKQKALFVTSFTEPLAYGLFKTPGSQGADIVCGEGQSLGIPRSFGGPGLGMFATKKQYMRNMPGRLIGQTKDKDGKRGFVLTLATREQHIRREKATSNICSNQGLCATTAAMYMASVGGTGMRELAKLNYDKAEYLKAELKKAGFKISFVSPTFNEFVVEFPGKSEAAYKRLLGKKIVAGLSLGTYYPELANHYLLCVTETRSKEDMDELVGELKIKN</sequence>
<dbReference type="CDD" id="cd00613">
    <property type="entry name" value="GDC-P"/>
    <property type="match status" value="1"/>
</dbReference>
<evidence type="ECO:0000313" key="6">
    <source>
        <dbReference type="EMBL" id="QTA88936.1"/>
    </source>
</evidence>
<dbReference type="EMBL" id="CP061800">
    <property type="protein sequence ID" value="QTA88936.1"/>
    <property type="molecule type" value="Genomic_DNA"/>
</dbReference>
<comment type="function">
    <text evidence="1 4">The glycine cleavage system catalyzes the degradation of glycine. The P protein binds the alpha-amino group of glycine through its pyridoxal phosphate cofactor; CO(2) is released and the remaining methylamine moiety is then transferred to the lipoamide cofactor of the H protein.</text>
</comment>
<dbReference type="InterPro" id="IPR015421">
    <property type="entry name" value="PyrdxlP-dep_Trfase_major"/>
</dbReference>
<evidence type="ECO:0000256" key="2">
    <source>
        <dbReference type="ARBA" id="ARBA00023002"/>
    </source>
</evidence>
<evidence type="ECO:0000256" key="3">
    <source>
        <dbReference type="ARBA" id="ARBA00049026"/>
    </source>
</evidence>
<dbReference type="SUPFAM" id="SSF53383">
    <property type="entry name" value="PLP-dependent transferases"/>
    <property type="match status" value="1"/>
</dbReference>
<dbReference type="Gene3D" id="3.40.640.10">
    <property type="entry name" value="Type I PLP-dependent aspartate aminotransferase-like (Major domain)"/>
    <property type="match status" value="1"/>
</dbReference>
<comment type="catalytic activity">
    <reaction evidence="3 4">
        <text>N(6)-[(R)-lipoyl]-L-lysyl-[glycine-cleavage complex H protein] + glycine + H(+) = N(6)-[(R)-S(8)-aminomethyldihydrolipoyl]-L-lysyl-[glycine-cleavage complex H protein] + CO2</text>
        <dbReference type="Rhea" id="RHEA:24304"/>
        <dbReference type="Rhea" id="RHEA-COMP:10494"/>
        <dbReference type="Rhea" id="RHEA-COMP:10495"/>
        <dbReference type="ChEBI" id="CHEBI:15378"/>
        <dbReference type="ChEBI" id="CHEBI:16526"/>
        <dbReference type="ChEBI" id="CHEBI:57305"/>
        <dbReference type="ChEBI" id="CHEBI:83099"/>
        <dbReference type="ChEBI" id="CHEBI:83143"/>
        <dbReference type="EC" id="1.4.4.2"/>
    </reaction>
</comment>
<gene>
    <name evidence="4 6" type="primary">gcvPA</name>
    <name evidence="6" type="ORF">dnm_049830</name>
</gene>
<keyword evidence="2 4" id="KW-0560">Oxidoreductase</keyword>
<proteinExistence type="inferred from homology"/>
<comment type="subunit">
    <text evidence="4">The glycine cleavage system is composed of four proteins: P, T, L and H. In this organism, the P 'protein' is a heterodimer of two subunits.</text>
</comment>
<dbReference type="Pfam" id="PF02347">
    <property type="entry name" value="GDC-P"/>
    <property type="match status" value="1"/>
</dbReference>
<dbReference type="InterPro" id="IPR049315">
    <property type="entry name" value="GDC-P_N"/>
</dbReference>
<dbReference type="InterPro" id="IPR023010">
    <property type="entry name" value="GcvPA"/>
</dbReference>
<dbReference type="InterPro" id="IPR015424">
    <property type="entry name" value="PyrdxlP-dep_Trfase"/>
</dbReference>
<evidence type="ECO:0000256" key="1">
    <source>
        <dbReference type="ARBA" id="ARBA00003788"/>
    </source>
</evidence>
<name>A0A975BNT3_9BACT</name>
<dbReference type="HAMAP" id="MF_00712">
    <property type="entry name" value="GcvPA"/>
    <property type="match status" value="1"/>
</dbReference>
<dbReference type="GO" id="GO:0004375">
    <property type="term" value="F:glycine dehydrogenase (decarboxylating) activity"/>
    <property type="evidence" value="ECO:0007669"/>
    <property type="project" value="UniProtKB-EC"/>
</dbReference>
<dbReference type="RefSeq" id="WP_207683478.1">
    <property type="nucleotide sequence ID" value="NZ_CP061800.1"/>
</dbReference>
<dbReference type="Gene3D" id="3.90.1150.10">
    <property type="entry name" value="Aspartate Aminotransferase, domain 1"/>
    <property type="match status" value="1"/>
</dbReference>
<dbReference type="InterPro" id="IPR015422">
    <property type="entry name" value="PyrdxlP-dep_Trfase_small"/>
</dbReference>
<dbReference type="GO" id="GO:0019464">
    <property type="term" value="P:glycine decarboxylation via glycine cleavage system"/>
    <property type="evidence" value="ECO:0007669"/>
    <property type="project" value="UniProtKB-UniRule"/>
</dbReference>
<keyword evidence="7" id="KW-1185">Reference proteome</keyword>
<dbReference type="PIRSF" id="PIRSF006815">
    <property type="entry name" value="GcvPA"/>
    <property type="match status" value="1"/>
</dbReference>